<organism evidence="2">
    <name type="scientific">Drosophila innubila nudivirus</name>
    <dbReference type="NCBI Taxonomy" id="2057187"/>
    <lineage>
        <taxon>Viruses</taxon>
        <taxon>Viruses incertae sedis</taxon>
        <taxon>Naldaviricetes</taxon>
        <taxon>Lefavirales</taxon>
        <taxon>Nudiviridae</taxon>
        <taxon>Alphanudivirus</taxon>
        <taxon>Alphanudivirus droinnubilae</taxon>
    </lineage>
</organism>
<sequence>MSFDQFVQQLKLKSRSTVDEVRTLLKNFTSNIKPLETSIVNMIVSLDTHGFIRINDLTIGQLNKLLREGDLKQIASMSFKDSEFTDKDLEDFNAMTAHFPENKYYHVTKAINENVKISPQYNITETSFDNLSNELLEELSKIERSLLEHFKLGEIIILNAGSLTVTDQWLFDGTRKRKGCYMFTNIDGKISSCKVSSFTCAGIKTDESTCKDVTNLNYRNTVLELIAIAAAEDTNPLKIEVAKIGNVSVDEVQQFLDIIIDEQFNELYTLLQDSRDNIPEFEICVIKNTNIENGVVPTCRLCSPDAKPLTTAYLDPNQYDENVTFQCINDPSLLDLISDIEFSTKLTLLPKSSSIQKSKINYIVWVVCAIVVLIVVIVLVIIMKTSASITYYPL</sequence>
<dbReference type="EMBL" id="MF966379">
    <property type="protein sequence ID" value="ATZ81487.1"/>
    <property type="molecule type" value="Genomic_DNA"/>
</dbReference>
<evidence type="ECO:0000313" key="2">
    <source>
        <dbReference type="EMBL" id="ATZ81487.1"/>
    </source>
</evidence>
<keyword evidence="1" id="KW-0472">Membrane</keyword>
<protein>
    <submittedName>
        <fullName evidence="2">ODV-E56-2</fullName>
    </submittedName>
</protein>
<evidence type="ECO:0000313" key="3">
    <source>
        <dbReference type="Proteomes" id="UP000290195"/>
    </source>
</evidence>
<evidence type="ECO:0000256" key="1">
    <source>
        <dbReference type="SAM" id="Phobius"/>
    </source>
</evidence>
<dbReference type="OrthoDB" id="9758at10239"/>
<feature type="transmembrane region" description="Helical" evidence="1">
    <location>
        <begin position="362"/>
        <end position="382"/>
    </location>
</feature>
<keyword evidence="1" id="KW-0812">Transmembrane</keyword>
<keyword evidence="3" id="KW-1185">Reference proteome</keyword>
<dbReference type="Proteomes" id="UP000290195">
    <property type="component" value="Segment"/>
</dbReference>
<keyword evidence="1" id="KW-1133">Transmembrane helix</keyword>
<proteinExistence type="predicted"/>
<reference evidence="2" key="1">
    <citation type="journal article" date="2018" name="Infect. Genet. Evol.">
        <title>The dynamic evolution of Drosophila innubila Nudivirus.</title>
        <authorList>
            <person name="Hill T."/>
            <person name="Unckless R.L."/>
        </authorList>
    </citation>
    <scope>NUCLEOTIDE SEQUENCE [LARGE SCALE GENOMIC DNA]</scope>
    <source>
        <strain evidence="2">DiNV_CH01M</strain>
    </source>
</reference>
<accession>A0A2H4UX42</accession>
<name>A0A2H4UX42_9VIRU</name>
<gene>
    <name evidence="2" type="ORF">DiNV_CH01M_ORF5</name>
</gene>